<proteinExistence type="predicted"/>
<dbReference type="SMART" id="SM00347">
    <property type="entry name" value="HTH_MARR"/>
    <property type="match status" value="1"/>
</dbReference>
<organism evidence="5 6">
    <name type="scientific">Nocardioides aquaticus</name>
    <dbReference type="NCBI Taxonomy" id="160826"/>
    <lineage>
        <taxon>Bacteria</taxon>
        <taxon>Bacillati</taxon>
        <taxon>Actinomycetota</taxon>
        <taxon>Actinomycetes</taxon>
        <taxon>Propionibacteriales</taxon>
        <taxon>Nocardioidaceae</taxon>
        <taxon>Nocardioides</taxon>
    </lineage>
</organism>
<dbReference type="PANTHER" id="PTHR39515:SF2">
    <property type="entry name" value="HTH-TYPE TRANSCRIPTIONAL REGULATOR RV0880"/>
    <property type="match status" value="1"/>
</dbReference>
<evidence type="ECO:0000259" key="4">
    <source>
        <dbReference type="PROSITE" id="PS50995"/>
    </source>
</evidence>
<dbReference type="PANTHER" id="PTHR39515">
    <property type="entry name" value="CONSERVED PROTEIN"/>
    <property type="match status" value="1"/>
</dbReference>
<dbReference type="PROSITE" id="PS01117">
    <property type="entry name" value="HTH_MARR_1"/>
    <property type="match status" value="1"/>
</dbReference>
<feature type="domain" description="HTH marR-type" evidence="4">
    <location>
        <begin position="15"/>
        <end position="149"/>
    </location>
</feature>
<dbReference type="InterPro" id="IPR000835">
    <property type="entry name" value="HTH_MarR-typ"/>
</dbReference>
<dbReference type="InterPro" id="IPR036390">
    <property type="entry name" value="WH_DNA-bd_sf"/>
</dbReference>
<dbReference type="InterPro" id="IPR052526">
    <property type="entry name" value="HTH-type_Bedaq_tolerance"/>
</dbReference>
<dbReference type="InterPro" id="IPR036388">
    <property type="entry name" value="WH-like_DNA-bd_sf"/>
</dbReference>
<dbReference type="Pfam" id="PF12802">
    <property type="entry name" value="MarR_2"/>
    <property type="match status" value="1"/>
</dbReference>
<keyword evidence="6" id="KW-1185">Reference proteome</keyword>
<protein>
    <submittedName>
        <fullName evidence="5">HTH-type transcriptional regulator</fullName>
    </submittedName>
</protein>
<dbReference type="PROSITE" id="PS50995">
    <property type="entry name" value="HTH_MARR_2"/>
    <property type="match status" value="1"/>
</dbReference>
<dbReference type="RefSeq" id="WP_214056970.1">
    <property type="nucleotide sequence ID" value="NZ_BAAAHS010000166.1"/>
</dbReference>
<dbReference type="SUPFAM" id="SSF46785">
    <property type="entry name" value="Winged helix' DNA-binding domain"/>
    <property type="match status" value="1"/>
</dbReference>
<dbReference type="Proteomes" id="UP000679307">
    <property type="component" value="Chromosome"/>
</dbReference>
<evidence type="ECO:0000313" key="5">
    <source>
        <dbReference type="EMBL" id="QVT81621.1"/>
    </source>
</evidence>
<evidence type="ECO:0000313" key="6">
    <source>
        <dbReference type="Proteomes" id="UP000679307"/>
    </source>
</evidence>
<dbReference type="InterPro" id="IPR023187">
    <property type="entry name" value="Tscrpt_reg_MarR-type_CS"/>
</dbReference>
<reference evidence="5 6" key="1">
    <citation type="submission" date="2021-05" db="EMBL/GenBank/DDBJ databases">
        <title>Complete genome of Nocardioides aquaticus KCTC 9944T isolated from meromictic and hypersaline Ekho Lake, Antarctica.</title>
        <authorList>
            <person name="Hwang K."/>
            <person name="Kim K.M."/>
            <person name="Choe H."/>
        </authorList>
    </citation>
    <scope>NUCLEOTIDE SEQUENCE [LARGE SCALE GENOMIC DNA]</scope>
    <source>
        <strain evidence="5 6">KCTC 9944</strain>
    </source>
</reference>
<dbReference type="Gene3D" id="1.10.10.10">
    <property type="entry name" value="Winged helix-like DNA-binding domain superfamily/Winged helix DNA-binding domain"/>
    <property type="match status" value="1"/>
</dbReference>
<sequence length="163" mass="18408">MSSRTADLTDRTTATRTLERELSTLIRRLKRVVAERAAEVHPELQPAAYWILTHLEHHGSQRAATVADHLELDKGAVSRHVQHLLDLGLLDRSPDPADGRATLLSLSEDGARRLSTVDQHRRQWFDEVLGSWDDDELAGFADDLSRYNRTLEQARAARDASRP</sequence>
<evidence type="ECO:0000256" key="1">
    <source>
        <dbReference type="ARBA" id="ARBA00023015"/>
    </source>
</evidence>
<accession>A0ABX8EM94</accession>
<keyword evidence="3" id="KW-0804">Transcription</keyword>
<keyword evidence="2" id="KW-0238">DNA-binding</keyword>
<dbReference type="EMBL" id="CP075371">
    <property type="protein sequence ID" value="QVT81621.1"/>
    <property type="molecule type" value="Genomic_DNA"/>
</dbReference>
<keyword evidence="1" id="KW-0805">Transcription regulation</keyword>
<evidence type="ECO:0000256" key="2">
    <source>
        <dbReference type="ARBA" id="ARBA00023125"/>
    </source>
</evidence>
<gene>
    <name evidence="5" type="ORF">ENKNEFLB_04033</name>
</gene>
<evidence type="ECO:0000256" key="3">
    <source>
        <dbReference type="ARBA" id="ARBA00023163"/>
    </source>
</evidence>
<name>A0ABX8EM94_9ACTN</name>